<dbReference type="Pfam" id="PF02107">
    <property type="entry name" value="FlgH"/>
    <property type="match status" value="1"/>
</dbReference>
<comment type="caution">
    <text evidence="12">The sequence shown here is derived from an EMBL/GenBank/DDBJ whole genome shotgun (WGS) entry which is preliminary data.</text>
</comment>
<evidence type="ECO:0000256" key="6">
    <source>
        <dbReference type="ARBA" id="ARBA00023136"/>
    </source>
</evidence>
<gene>
    <name evidence="11 12" type="primary">flgH</name>
    <name evidence="12" type="ORF">LRP50_10520</name>
</gene>
<keyword evidence="7" id="KW-0564">Palmitate</keyword>
<keyword evidence="10" id="KW-0449">Lipoprotein</keyword>
<dbReference type="NCBIfam" id="NF001304">
    <property type="entry name" value="PRK00249.1-4"/>
    <property type="match status" value="1"/>
</dbReference>
<sequence length="244" mass="26846">MNKSSVSLSHQGHYQRHYQHSKIVNVFRLFAALLCAVLVGCAPVSSVVDRQPEEIVPPMEMPEYIADPDGGLFSANYAMALFQDRRAFRVGDILTITLDEQTRSSKKAGTSFDKSSDVSIGVPTLFGKTYPKGQVGMNGERDFDGASSSSQQNSLSGSITVMVNDVMPNGVLRIRGEKWLRLNQGDEYIRLSGLIRVDDIDGNNQVSSQRLGDARITYSGRGALADANEAGWLTRFFNSSWFPI</sequence>
<evidence type="ECO:0000256" key="1">
    <source>
        <dbReference type="ARBA" id="ARBA00002591"/>
    </source>
</evidence>
<evidence type="ECO:0000256" key="7">
    <source>
        <dbReference type="ARBA" id="ARBA00023139"/>
    </source>
</evidence>
<evidence type="ECO:0000256" key="11">
    <source>
        <dbReference type="HAMAP-Rule" id="MF_00415"/>
    </source>
</evidence>
<accession>A0ABT5QZW6</accession>
<evidence type="ECO:0000256" key="9">
    <source>
        <dbReference type="ARBA" id="ARBA00023237"/>
    </source>
</evidence>
<comment type="subunit">
    <text evidence="4 11">The basal body constitutes a major portion of the flagellar organelle and consists of four rings (L,P,S, and M) mounted on a central rod.</text>
</comment>
<evidence type="ECO:0000256" key="10">
    <source>
        <dbReference type="ARBA" id="ARBA00023288"/>
    </source>
</evidence>
<dbReference type="PANTHER" id="PTHR34933:SF1">
    <property type="entry name" value="FLAGELLAR L-RING PROTEIN"/>
    <property type="match status" value="1"/>
</dbReference>
<dbReference type="Proteomes" id="UP001149400">
    <property type="component" value="Unassembled WGS sequence"/>
</dbReference>
<keyword evidence="12" id="KW-0282">Flagellum</keyword>
<keyword evidence="12" id="KW-0969">Cilium</keyword>
<comment type="function">
    <text evidence="1 11">Assembles around the rod to form the L-ring and probably protects the motor/basal body from shearing forces during rotation.</text>
</comment>
<name>A0ABT5QZW6_9GAMM</name>
<evidence type="ECO:0000313" key="13">
    <source>
        <dbReference type="Proteomes" id="UP001149400"/>
    </source>
</evidence>
<dbReference type="InterPro" id="IPR000527">
    <property type="entry name" value="Flag_Lring"/>
</dbReference>
<dbReference type="HAMAP" id="MF_00415">
    <property type="entry name" value="FlgH"/>
    <property type="match status" value="1"/>
</dbReference>
<evidence type="ECO:0000256" key="5">
    <source>
        <dbReference type="ARBA" id="ARBA00022729"/>
    </source>
</evidence>
<proteinExistence type="inferred from homology"/>
<evidence type="ECO:0000256" key="3">
    <source>
        <dbReference type="ARBA" id="ARBA00006929"/>
    </source>
</evidence>
<evidence type="ECO:0000256" key="4">
    <source>
        <dbReference type="ARBA" id="ARBA00011439"/>
    </source>
</evidence>
<evidence type="ECO:0000256" key="2">
    <source>
        <dbReference type="ARBA" id="ARBA00004635"/>
    </source>
</evidence>
<reference evidence="12" key="1">
    <citation type="submission" date="2021-12" db="EMBL/GenBank/DDBJ databases">
        <title>Enterovibrio ZSDZ35 sp. nov. and Enterovibrio ZSDZ42 sp. nov., isolated from coastal seawater in Qingdao.</title>
        <authorList>
            <person name="Zhang P."/>
        </authorList>
    </citation>
    <scope>NUCLEOTIDE SEQUENCE</scope>
    <source>
        <strain evidence="12">ZSDZ42</strain>
    </source>
</reference>
<dbReference type="PANTHER" id="PTHR34933">
    <property type="entry name" value="FLAGELLAR L-RING PROTEIN"/>
    <property type="match status" value="1"/>
</dbReference>
<keyword evidence="5" id="KW-0732">Signal</keyword>
<keyword evidence="6 11" id="KW-0472">Membrane</keyword>
<keyword evidence="9 11" id="KW-0998">Cell outer membrane</keyword>
<keyword evidence="13" id="KW-1185">Reference proteome</keyword>
<comment type="similarity">
    <text evidence="3 11">Belongs to the FlgH family.</text>
</comment>
<organism evidence="12 13">
    <name type="scientific">Enterovibrio gelatinilyticus</name>
    <dbReference type="NCBI Taxonomy" id="2899819"/>
    <lineage>
        <taxon>Bacteria</taxon>
        <taxon>Pseudomonadati</taxon>
        <taxon>Pseudomonadota</taxon>
        <taxon>Gammaproteobacteria</taxon>
        <taxon>Vibrionales</taxon>
        <taxon>Vibrionaceae</taxon>
        <taxon>Enterovibrio</taxon>
    </lineage>
</organism>
<keyword evidence="12" id="KW-0966">Cell projection</keyword>
<evidence type="ECO:0000256" key="8">
    <source>
        <dbReference type="ARBA" id="ARBA00023143"/>
    </source>
</evidence>
<dbReference type="EMBL" id="JAJUBC010000010">
    <property type="protein sequence ID" value="MDD1793562.1"/>
    <property type="molecule type" value="Genomic_DNA"/>
</dbReference>
<dbReference type="PRINTS" id="PR01008">
    <property type="entry name" value="FLGLRINGFLGH"/>
</dbReference>
<comment type="subcellular location">
    <subcellularLocation>
        <location evidence="11">Cell outer membrane</location>
    </subcellularLocation>
    <subcellularLocation>
        <location evidence="11">Bacterial flagellum basal body</location>
    </subcellularLocation>
    <subcellularLocation>
        <location evidence="2">Membrane</location>
        <topology evidence="2">Lipid-anchor</topology>
    </subcellularLocation>
</comment>
<protein>
    <recommendedName>
        <fullName evidence="11">Flagellar L-ring protein</fullName>
    </recommendedName>
    <alternativeName>
        <fullName evidence="11">Basal body L-ring protein</fullName>
    </alternativeName>
</protein>
<evidence type="ECO:0000313" key="12">
    <source>
        <dbReference type="EMBL" id="MDD1793562.1"/>
    </source>
</evidence>
<keyword evidence="8 11" id="KW-0975">Bacterial flagellum</keyword>